<dbReference type="PROSITE" id="PS51257">
    <property type="entry name" value="PROKAR_LIPOPROTEIN"/>
    <property type="match status" value="1"/>
</dbReference>
<protein>
    <submittedName>
        <fullName evidence="3">Peptidyl-prolyl cis-trans isomerase, EpsD family</fullName>
        <ecNumber evidence="3">5.2.1.8</ecNumber>
    </submittedName>
</protein>
<dbReference type="InterPro" id="IPR027304">
    <property type="entry name" value="Trigger_fact/SurA_dom_sf"/>
</dbReference>
<dbReference type="SUPFAM" id="SSF109998">
    <property type="entry name" value="Triger factor/SurA peptide-binding domain-like"/>
    <property type="match status" value="1"/>
</dbReference>
<sequence>MKLKPLILSVLIASALTACGDKEEKKSPSQVLAKVNDSEITVHQLNFVLGQIPNAQPEQKQQVLDQLVDQELLVQKAAELKLDREPNVLQAIENAKRQILAQAAAERVIGKPADPAKTAVDEFYAKNPALFAERKNYEFITFVIEKSAYNDALANALNTATTPALVKSALDGAQIKYSTSDAARTAEQLPMPMLPKFAAMNIGDIMALQEGDKMILLQLKATQPATISPHDAEPLIKRYLSNNEAQTQAQAKMKALREAAKVEYLQRFASEVAVAKPAPQAGSATDESLKAGLKGLK</sequence>
<dbReference type="KEGG" id="cfon:HZU75_13970"/>
<gene>
    <name evidence="3" type="primary">epsD</name>
    <name evidence="3" type="ORF">HZU75_13970</name>
</gene>
<dbReference type="EMBL" id="CP058952">
    <property type="protein sequence ID" value="QLI82544.1"/>
    <property type="molecule type" value="Genomic_DNA"/>
</dbReference>
<evidence type="ECO:0000259" key="2">
    <source>
        <dbReference type="Pfam" id="PF13145"/>
    </source>
</evidence>
<dbReference type="NCBIfam" id="TIGR02925">
    <property type="entry name" value="cis_trans_EpsD"/>
    <property type="match status" value="1"/>
</dbReference>
<reference evidence="3 4" key="1">
    <citation type="journal article" date="2016" name="Int. J. Syst. Evol. Microbiol.">
        <title>Chitinibacter fontanus sp. nov., isolated from a spring.</title>
        <authorList>
            <person name="Sheu S.Y."/>
            <person name="Li Y.S."/>
            <person name="Young C.C."/>
            <person name="Chen W.M."/>
        </authorList>
    </citation>
    <scope>NUCLEOTIDE SEQUENCE [LARGE SCALE GENOMIC DNA]</scope>
    <source>
        <strain evidence="3 4">STM-7</strain>
    </source>
</reference>
<dbReference type="EC" id="5.2.1.8" evidence="3"/>
<evidence type="ECO:0000313" key="4">
    <source>
        <dbReference type="Proteomes" id="UP000510822"/>
    </source>
</evidence>
<keyword evidence="4" id="KW-1185">Reference proteome</keyword>
<dbReference type="InterPro" id="IPR000297">
    <property type="entry name" value="PPIase_PpiC"/>
</dbReference>
<dbReference type="Pfam" id="PF13145">
    <property type="entry name" value="Rotamase_2"/>
    <property type="match status" value="1"/>
</dbReference>
<dbReference type="RefSeq" id="WP_180306622.1">
    <property type="nucleotide sequence ID" value="NZ_CP058952.1"/>
</dbReference>
<dbReference type="Gene3D" id="1.10.8.1040">
    <property type="match status" value="1"/>
</dbReference>
<feature type="domain" description="PpiC" evidence="2">
    <location>
        <begin position="118"/>
        <end position="229"/>
    </location>
</feature>
<dbReference type="Proteomes" id="UP000510822">
    <property type="component" value="Chromosome"/>
</dbReference>
<evidence type="ECO:0000256" key="1">
    <source>
        <dbReference type="SAM" id="MobiDB-lite"/>
    </source>
</evidence>
<name>A0A7D5ZG94_9NEIS</name>
<proteinExistence type="predicted"/>
<dbReference type="AlphaFoldDB" id="A0A7D5ZG94"/>
<feature type="region of interest" description="Disordered" evidence="1">
    <location>
        <begin position="276"/>
        <end position="297"/>
    </location>
</feature>
<evidence type="ECO:0000313" key="3">
    <source>
        <dbReference type="EMBL" id="QLI82544.1"/>
    </source>
</evidence>
<organism evidence="3 4">
    <name type="scientific">Chitinibacter fontanus</name>
    <dbReference type="NCBI Taxonomy" id="1737446"/>
    <lineage>
        <taxon>Bacteria</taxon>
        <taxon>Pseudomonadati</taxon>
        <taxon>Pseudomonadota</taxon>
        <taxon>Betaproteobacteria</taxon>
        <taxon>Neisseriales</taxon>
        <taxon>Chitinibacteraceae</taxon>
        <taxon>Chitinibacter</taxon>
    </lineage>
</organism>
<accession>A0A7D5ZG94</accession>
<keyword evidence="3" id="KW-0413">Isomerase</keyword>
<dbReference type="InterPro" id="IPR014274">
    <property type="entry name" value="PPIase_EpsD"/>
</dbReference>
<dbReference type="GO" id="GO:0003755">
    <property type="term" value="F:peptidyl-prolyl cis-trans isomerase activity"/>
    <property type="evidence" value="ECO:0007669"/>
    <property type="project" value="UniProtKB-EC"/>
</dbReference>